<evidence type="ECO:0000313" key="1">
    <source>
        <dbReference type="EMBL" id="AUW38293.1"/>
    </source>
</evidence>
<reference evidence="3" key="1">
    <citation type="submission" date="2015-12" db="EMBL/GenBank/DDBJ databases">
        <title>FDA dAtabase for Regulatory Grade micrObial Sequences (FDA-ARGOS): Supporting development and validation of Infectious Disease Dx tests.</title>
        <authorList>
            <person name="Hoffmann M."/>
            <person name="Allard M."/>
            <person name="Evans P."/>
            <person name="Brown E."/>
            <person name="Tallon L.J."/>
            <person name="Sadzewicz L."/>
            <person name="Sengamalay N."/>
            <person name="Ott S."/>
            <person name="Godinez A."/>
            <person name="Nagaraj S."/>
            <person name="Vyas G."/>
            <person name="Aluvathingal J."/>
            <person name="Nadendla S."/>
            <person name="Geyer C."/>
            <person name="Sichtig H."/>
        </authorList>
    </citation>
    <scope>NUCLEOTIDE SEQUENCE [LARGE SCALE GENOMIC DNA]</scope>
    <source>
        <strain evidence="3">ATCC 43516</strain>
    </source>
</reference>
<evidence type="ECO:0000313" key="4">
    <source>
        <dbReference type="Proteomes" id="UP000253437"/>
    </source>
</evidence>
<dbReference type="Proteomes" id="UP000067422">
    <property type="component" value="Chromosome 1"/>
</dbReference>
<dbReference type="Proteomes" id="UP000253437">
    <property type="component" value="Unassembled WGS sequence"/>
</dbReference>
<keyword evidence="3" id="KW-1185">Reference proteome</keyword>
<protein>
    <submittedName>
        <fullName evidence="2">Uncharacterized protein</fullName>
    </submittedName>
</protein>
<reference evidence="2 4" key="3">
    <citation type="submission" date="2018-08" db="EMBL/GenBank/DDBJ databases">
        <title>Vibrio harveyi strains pathogenic to white snook Centropomus viridis Lockington (1877) and potential probiotic bacteria.</title>
        <authorList>
            <person name="Soto-Rodriguez S."/>
            <person name="Gomez-Gil B."/>
            <person name="Lozano-Olvera R."/>
        </authorList>
    </citation>
    <scope>NUCLEOTIDE SEQUENCE [LARGE SCALE GENOMIC DNA]</scope>
    <source>
        <strain evidence="2 4">CAIM 1508</strain>
    </source>
</reference>
<dbReference type="EMBL" id="QOUW02000020">
    <property type="protein sequence ID" value="RIW14902.1"/>
    <property type="molecule type" value="Genomic_DNA"/>
</dbReference>
<accession>A0A2S0S6S7</accession>
<gene>
    <name evidence="1" type="ORF">AL538_28320</name>
    <name evidence="2" type="ORF">DS957_008160</name>
</gene>
<name>A0A2S0S6S7_VIBHA</name>
<reference evidence="1" key="2">
    <citation type="submission" date="2018-01" db="EMBL/GenBank/DDBJ databases">
        <title>FDA dAtabase for Regulatory Grade micrObial Sequences (FDA-ARGOS): Supporting development and validation of Infectious Disease Dx tests.</title>
        <authorList>
            <person name="Hoffmann M."/>
            <person name="Allard M."/>
            <person name="Evans P."/>
            <person name="Brown E."/>
            <person name="Tallon L."/>
            <person name="Sadzewicz L."/>
            <person name="Sengamalay N."/>
            <person name="Ott S."/>
            <person name="Godinez A."/>
            <person name="Nagaraj S."/>
            <person name="Vyas G."/>
            <person name="Aluvathingal J."/>
            <person name="Nadendla S."/>
            <person name="Geyer C."/>
            <person name="Sichtig H."/>
        </authorList>
    </citation>
    <scope>NUCLEOTIDE SEQUENCE</scope>
    <source>
        <strain evidence="1">FDAARGOS_107</strain>
    </source>
</reference>
<dbReference type="AlphaFoldDB" id="A0A2S0S6S7"/>
<proteinExistence type="predicted"/>
<dbReference type="EMBL" id="CP014038">
    <property type="protein sequence ID" value="AUW38293.1"/>
    <property type="molecule type" value="Genomic_DNA"/>
</dbReference>
<sequence>MLLLCPIDKGCKWLFKGESEKKQKKVAQKARDERNSAPFDSSISILVSIKEKARHIASLFN</sequence>
<evidence type="ECO:0000313" key="2">
    <source>
        <dbReference type="EMBL" id="RIW14902.1"/>
    </source>
</evidence>
<dbReference type="KEGG" id="vhr:AL538_28320"/>
<evidence type="ECO:0000313" key="3">
    <source>
        <dbReference type="Proteomes" id="UP000067422"/>
    </source>
</evidence>
<organism evidence="2 4">
    <name type="scientific">Vibrio harveyi</name>
    <name type="common">Beneckea harveyi</name>
    <dbReference type="NCBI Taxonomy" id="669"/>
    <lineage>
        <taxon>Bacteria</taxon>
        <taxon>Pseudomonadati</taxon>
        <taxon>Pseudomonadota</taxon>
        <taxon>Gammaproteobacteria</taxon>
        <taxon>Vibrionales</taxon>
        <taxon>Vibrionaceae</taxon>
        <taxon>Vibrio</taxon>
    </lineage>
</organism>